<feature type="non-terminal residue" evidence="1">
    <location>
        <position position="51"/>
    </location>
</feature>
<dbReference type="EMBL" id="BARV01007534">
    <property type="protein sequence ID" value="GAI09282.1"/>
    <property type="molecule type" value="Genomic_DNA"/>
</dbReference>
<accession>X1KQC9</accession>
<proteinExistence type="predicted"/>
<dbReference type="AlphaFoldDB" id="X1KQC9"/>
<evidence type="ECO:0000313" key="1">
    <source>
        <dbReference type="EMBL" id="GAI09282.1"/>
    </source>
</evidence>
<organism evidence="1">
    <name type="scientific">marine sediment metagenome</name>
    <dbReference type="NCBI Taxonomy" id="412755"/>
    <lineage>
        <taxon>unclassified sequences</taxon>
        <taxon>metagenomes</taxon>
        <taxon>ecological metagenomes</taxon>
    </lineage>
</organism>
<name>X1KQC9_9ZZZZ</name>
<gene>
    <name evidence="1" type="ORF">S06H3_15320</name>
</gene>
<comment type="caution">
    <text evidence="1">The sequence shown here is derived from an EMBL/GenBank/DDBJ whole genome shotgun (WGS) entry which is preliminary data.</text>
</comment>
<reference evidence="1" key="1">
    <citation type="journal article" date="2014" name="Front. Microbiol.">
        <title>High frequency of phylogenetically diverse reductive dehalogenase-homologous genes in deep subseafloor sedimentary metagenomes.</title>
        <authorList>
            <person name="Kawai M."/>
            <person name="Futagami T."/>
            <person name="Toyoda A."/>
            <person name="Takaki Y."/>
            <person name="Nishi S."/>
            <person name="Hori S."/>
            <person name="Arai W."/>
            <person name="Tsubouchi T."/>
            <person name="Morono Y."/>
            <person name="Uchiyama I."/>
            <person name="Ito T."/>
            <person name="Fujiyama A."/>
            <person name="Inagaki F."/>
            <person name="Takami H."/>
        </authorList>
    </citation>
    <scope>NUCLEOTIDE SEQUENCE</scope>
    <source>
        <strain evidence="1">Expedition CK06-06</strain>
    </source>
</reference>
<protein>
    <submittedName>
        <fullName evidence="1">Uncharacterized protein</fullName>
    </submittedName>
</protein>
<sequence length="51" mass="5973">MIVGIFHLYLNIKNLLSRDNFNTFGEDARLEQAMNYVKLAKEAKLPEVRTF</sequence>